<reference evidence="3" key="1">
    <citation type="submission" date="2014-11" db="EMBL/GenBank/DDBJ databases">
        <title>Draft genome sequence of Hydrogenophaga intermedia S1.</title>
        <authorList>
            <person name="Gan H.M."/>
            <person name="Chew T.H."/>
            <person name="Stolz A."/>
        </authorList>
    </citation>
    <scope>NUCLEOTIDE SEQUENCE [LARGE SCALE GENOMIC DNA]</scope>
    <source>
        <strain evidence="3">S1</strain>
    </source>
</reference>
<name>A0A1L1PZ15_HYDIT</name>
<accession>A0A1L1PZ15</accession>
<evidence type="ECO:0000313" key="2">
    <source>
        <dbReference type="EMBL" id="CDN89851.1"/>
    </source>
</evidence>
<protein>
    <recommendedName>
        <fullName evidence="1">Polysaccharide biosynthesis enzyme WcbI domain-containing protein</fullName>
    </recommendedName>
</protein>
<evidence type="ECO:0000259" key="1">
    <source>
        <dbReference type="Pfam" id="PF18588"/>
    </source>
</evidence>
<dbReference type="Proteomes" id="UP000028878">
    <property type="component" value="Unassembled WGS sequence"/>
</dbReference>
<dbReference type="Pfam" id="PF18588">
    <property type="entry name" value="WcbI"/>
    <property type="match status" value="1"/>
</dbReference>
<dbReference type="EMBL" id="CCAE010000055">
    <property type="protein sequence ID" value="CDN89851.1"/>
    <property type="molecule type" value="Genomic_DNA"/>
</dbReference>
<dbReference type="AlphaFoldDB" id="A0A1L1PZ15"/>
<dbReference type="Gene3D" id="3.40.50.12080">
    <property type="match status" value="2"/>
</dbReference>
<organism evidence="2 3">
    <name type="scientific">Hydrogenophaga intermedia</name>
    <dbReference type="NCBI Taxonomy" id="65786"/>
    <lineage>
        <taxon>Bacteria</taxon>
        <taxon>Pseudomonadati</taxon>
        <taxon>Pseudomonadota</taxon>
        <taxon>Betaproteobacteria</taxon>
        <taxon>Burkholderiales</taxon>
        <taxon>Comamonadaceae</taxon>
        <taxon>Hydrogenophaga</taxon>
    </lineage>
</organism>
<dbReference type="InterPro" id="IPR041307">
    <property type="entry name" value="WcbI"/>
</dbReference>
<keyword evidence="3" id="KW-1185">Reference proteome</keyword>
<evidence type="ECO:0000313" key="3">
    <source>
        <dbReference type="Proteomes" id="UP000028878"/>
    </source>
</evidence>
<proteinExistence type="predicted"/>
<feature type="domain" description="Polysaccharide biosynthesis enzyme WcbI" evidence="1">
    <location>
        <begin position="13"/>
        <end position="218"/>
    </location>
</feature>
<gene>
    <name evidence="2" type="ORF">BN948_04291</name>
</gene>
<sequence length="293" mass="33331">MAYGGRTTKARTVLIYGNCQAPYLARMLATLDDLNDDYRFAAALCYALPGEAHAPAIPDEDMKDVALLVRQYEEAQHNPALEALTSRLPAGCPVIRYPSFNMFSQWPFEAAETRNPHDPAYPVWKRYPLGDILGLQIARAGLSGPLAVAAYMDLSHRKMPDLRVRLQRDIDRMQRYDAHSDVKLADYVLARFREEHLFWTSGHVSAPAMAELARRVAEVARPVLGGSEERAVACLAAASHYGGMGEQQNPIHPLVAETLGLRFWEADFAYLWQTQRWTFYEYVQRYIEYDMNW</sequence>